<dbReference type="PANTHER" id="PTHR30143:SF0">
    <property type="entry name" value="2-KETO-4-PENTENOATE HYDRATASE"/>
    <property type="match status" value="1"/>
</dbReference>
<dbReference type="KEGG" id="talb:FTW19_19800"/>
<gene>
    <name evidence="1" type="ORF">FTW19_19800</name>
</gene>
<dbReference type="SUPFAM" id="SSF56529">
    <property type="entry name" value="FAH"/>
    <property type="match status" value="1"/>
</dbReference>
<dbReference type="InterPro" id="IPR036663">
    <property type="entry name" value="Fumarylacetoacetase_C_sf"/>
</dbReference>
<dbReference type="InterPro" id="IPR050772">
    <property type="entry name" value="Hydratase-Decarb/MhpD_sf"/>
</dbReference>
<dbReference type="Gene3D" id="3.90.850.10">
    <property type="entry name" value="Fumarylacetoacetase-like, C-terminal domain"/>
    <property type="match status" value="1"/>
</dbReference>
<dbReference type="EMBL" id="CP042806">
    <property type="protein sequence ID" value="QEE30024.1"/>
    <property type="molecule type" value="Genomic_DNA"/>
</dbReference>
<proteinExistence type="predicted"/>
<dbReference type="RefSeq" id="WP_147649294.1">
    <property type="nucleotide sequence ID" value="NZ_CP042806.1"/>
</dbReference>
<evidence type="ECO:0000313" key="2">
    <source>
        <dbReference type="Proteomes" id="UP000321820"/>
    </source>
</evidence>
<dbReference type="AlphaFoldDB" id="A0A5B9EEB4"/>
<dbReference type="OrthoDB" id="9792137at2"/>
<protein>
    <submittedName>
        <fullName evidence="1">2-keto-4-pentenoate hydratase</fullName>
    </submittedName>
</protein>
<organism evidence="1 2">
    <name type="scientific">Terriglobus albidus</name>
    <dbReference type="NCBI Taxonomy" id="1592106"/>
    <lineage>
        <taxon>Bacteria</taxon>
        <taxon>Pseudomonadati</taxon>
        <taxon>Acidobacteriota</taxon>
        <taxon>Terriglobia</taxon>
        <taxon>Terriglobales</taxon>
        <taxon>Acidobacteriaceae</taxon>
        <taxon>Terriglobus</taxon>
    </lineage>
</organism>
<dbReference type="GO" id="GO:0005737">
    <property type="term" value="C:cytoplasm"/>
    <property type="evidence" value="ECO:0007669"/>
    <property type="project" value="TreeGrafter"/>
</dbReference>
<sequence>MSQNTLTAERESHLRSLADLLLDARRTGKTIDALPDHLVPSSMEEAYFVQDEMMAAYGDVGGYKVGAASPDAEPFFAPMPLIWMAASGSTLINPMHRLRILEGEIAFHFAKDLPARAERYTNEEIAAAISSAHVIIEVLESAYTEPGKHPRLAVSADMQFHGAFVHGPAIENWQSVDWAQESVELVVDGVIRVERTGSNPGGTDLMRLLSWVVNEGAKRTGGIRAGQWITTGSWTGNTPTTPGAEAAVRFTSSGSVKLSFAS</sequence>
<reference evidence="1 2" key="1">
    <citation type="submission" date="2019-08" db="EMBL/GenBank/DDBJ databases">
        <title>Complete genome sequence of Terriglobus albidus strain ORNL.</title>
        <authorList>
            <person name="Podar M."/>
        </authorList>
    </citation>
    <scope>NUCLEOTIDE SEQUENCE [LARGE SCALE GENOMIC DNA]</scope>
    <source>
        <strain evidence="1 2">ORNL</strain>
    </source>
</reference>
<accession>A0A5B9EEB4</accession>
<keyword evidence="2" id="KW-1185">Reference proteome</keyword>
<evidence type="ECO:0000313" key="1">
    <source>
        <dbReference type="EMBL" id="QEE30024.1"/>
    </source>
</evidence>
<name>A0A5B9EEB4_9BACT</name>
<dbReference type="GO" id="GO:0008684">
    <property type="term" value="F:2-oxopent-4-enoate hydratase activity"/>
    <property type="evidence" value="ECO:0007669"/>
    <property type="project" value="TreeGrafter"/>
</dbReference>
<dbReference type="Proteomes" id="UP000321820">
    <property type="component" value="Chromosome"/>
</dbReference>
<dbReference type="PANTHER" id="PTHR30143">
    <property type="entry name" value="ACID HYDRATASE"/>
    <property type="match status" value="1"/>
</dbReference>